<reference evidence="1" key="3">
    <citation type="journal article" date="2017" name="Nature">
        <title>Genome sequence of the progenitor of the wheat D genome Aegilops tauschii.</title>
        <authorList>
            <person name="Luo M.C."/>
            <person name="Gu Y.Q."/>
            <person name="Puiu D."/>
            <person name="Wang H."/>
            <person name="Twardziok S.O."/>
            <person name="Deal K.R."/>
            <person name="Huo N."/>
            <person name="Zhu T."/>
            <person name="Wang L."/>
            <person name="Wang Y."/>
            <person name="McGuire P.E."/>
            <person name="Liu S."/>
            <person name="Long H."/>
            <person name="Ramasamy R.K."/>
            <person name="Rodriguez J.C."/>
            <person name="Van S.L."/>
            <person name="Yuan L."/>
            <person name="Wang Z."/>
            <person name="Xia Z."/>
            <person name="Xiao L."/>
            <person name="Anderson O.D."/>
            <person name="Ouyang S."/>
            <person name="Liang Y."/>
            <person name="Zimin A.V."/>
            <person name="Pertea G."/>
            <person name="Qi P."/>
            <person name="Bennetzen J.L."/>
            <person name="Dai X."/>
            <person name="Dawson M.W."/>
            <person name="Muller H.G."/>
            <person name="Kugler K."/>
            <person name="Rivarola-Duarte L."/>
            <person name="Spannagl M."/>
            <person name="Mayer K.F.X."/>
            <person name="Lu F.H."/>
            <person name="Bevan M.W."/>
            <person name="Leroy P."/>
            <person name="Li P."/>
            <person name="You F.M."/>
            <person name="Sun Q."/>
            <person name="Liu Z."/>
            <person name="Lyons E."/>
            <person name="Wicker T."/>
            <person name="Salzberg S.L."/>
            <person name="Devos K.M."/>
            <person name="Dvorak J."/>
        </authorList>
    </citation>
    <scope>NUCLEOTIDE SEQUENCE [LARGE SCALE GENOMIC DNA]</scope>
    <source>
        <strain evidence="1">cv. AL8/78</strain>
    </source>
</reference>
<protein>
    <submittedName>
        <fullName evidence="1">Uncharacterized protein</fullName>
    </submittedName>
</protein>
<evidence type="ECO:0000313" key="1">
    <source>
        <dbReference type="EnsemblPlants" id="AET6Gv20099400.5"/>
    </source>
</evidence>
<proteinExistence type="predicted"/>
<reference evidence="2" key="2">
    <citation type="journal article" date="2017" name="Nat. Plants">
        <title>The Aegilops tauschii genome reveals multiple impacts of transposons.</title>
        <authorList>
            <person name="Zhao G."/>
            <person name="Zou C."/>
            <person name="Li K."/>
            <person name="Wang K."/>
            <person name="Li T."/>
            <person name="Gao L."/>
            <person name="Zhang X."/>
            <person name="Wang H."/>
            <person name="Yang Z."/>
            <person name="Liu X."/>
            <person name="Jiang W."/>
            <person name="Mao L."/>
            <person name="Kong X."/>
            <person name="Jiao Y."/>
            <person name="Jia J."/>
        </authorList>
    </citation>
    <scope>NUCLEOTIDE SEQUENCE [LARGE SCALE GENOMIC DNA]</scope>
    <source>
        <strain evidence="2">cv. AL8/78</strain>
    </source>
</reference>
<reference evidence="2" key="1">
    <citation type="journal article" date="2014" name="Science">
        <title>Ancient hybridizations among the ancestral genomes of bread wheat.</title>
        <authorList>
            <consortium name="International Wheat Genome Sequencing Consortium,"/>
            <person name="Marcussen T."/>
            <person name="Sandve S.R."/>
            <person name="Heier L."/>
            <person name="Spannagl M."/>
            <person name="Pfeifer M."/>
            <person name="Jakobsen K.S."/>
            <person name="Wulff B.B."/>
            <person name="Steuernagel B."/>
            <person name="Mayer K.F."/>
            <person name="Olsen O.A."/>
        </authorList>
    </citation>
    <scope>NUCLEOTIDE SEQUENCE [LARGE SCALE GENOMIC DNA]</scope>
    <source>
        <strain evidence="2">cv. AL8/78</strain>
    </source>
</reference>
<dbReference type="AlphaFoldDB" id="A0A453MV68"/>
<dbReference type="Gramene" id="AET6Gv20099400.5">
    <property type="protein sequence ID" value="AET6Gv20099400.5"/>
    <property type="gene ID" value="AET6Gv20099400"/>
</dbReference>
<reference evidence="1" key="4">
    <citation type="submission" date="2019-03" db="UniProtKB">
        <authorList>
            <consortium name="EnsemblPlants"/>
        </authorList>
    </citation>
    <scope>IDENTIFICATION</scope>
</reference>
<sequence>MLNYISVLIYVLFFLEQRGHLSLGSKKSELHFSRGNWVRRHKICLREASVVVSTSCVFSRLFIAY</sequence>
<dbReference type="Proteomes" id="UP000015105">
    <property type="component" value="Chromosome 6D"/>
</dbReference>
<reference evidence="1" key="5">
    <citation type="journal article" date="2021" name="G3 (Bethesda)">
        <title>Aegilops tauschii genome assembly Aet v5.0 features greater sequence contiguity and improved annotation.</title>
        <authorList>
            <person name="Wang L."/>
            <person name="Zhu T."/>
            <person name="Rodriguez J.C."/>
            <person name="Deal K.R."/>
            <person name="Dubcovsky J."/>
            <person name="McGuire P.E."/>
            <person name="Lux T."/>
            <person name="Spannagl M."/>
            <person name="Mayer K.F.X."/>
            <person name="Baldrich P."/>
            <person name="Meyers B.C."/>
            <person name="Huo N."/>
            <person name="Gu Y.Q."/>
            <person name="Zhou H."/>
            <person name="Devos K.M."/>
            <person name="Bennetzen J.L."/>
            <person name="Unver T."/>
            <person name="Budak H."/>
            <person name="Gulick P.J."/>
            <person name="Galiba G."/>
            <person name="Kalapos B."/>
            <person name="Nelson D.R."/>
            <person name="Li P."/>
            <person name="You F.M."/>
            <person name="Luo M.C."/>
            <person name="Dvorak J."/>
        </authorList>
    </citation>
    <scope>NUCLEOTIDE SEQUENCE [LARGE SCALE GENOMIC DNA]</scope>
    <source>
        <strain evidence="1">cv. AL8/78</strain>
    </source>
</reference>
<name>A0A453MV68_AEGTS</name>
<organism evidence="1 2">
    <name type="scientific">Aegilops tauschii subsp. strangulata</name>
    <name type="common">Goatgrass</name>
    <dbReference type="NCBI Taxonomy" id="200361"/>
    <lineage>
        <taxon>Eukaryota</taxon>
        <taxon>Viridiplantae</taxon>
        <taxon>Streptophyta</taxon>
        <taxon>Embryophyta</taxon>
        <taxon>Tracheophyta</taxon>
        <taxon>Spermatophyta</taxon>
        <taxon>Magnoliopsida</taxon>
        <taxon>Liliopsida</taxon>
        <taxon>Poales</taxon>
        <taxon>Poaceae</taxon>
        <taxon>BOP clade</taxon>
        <taxon>Pooideae</taxon>
        <taxon>Triticodae</taxon>
        <taxon>Triticeae</taxon>
        <taxon>Triticinae</taxon>
        <taxon>Aegilops</taxon>
    </lineage>
</organism>
<dbReference type="EnsemblPlants" id="AET6Gv20099400.5">
    <property type="protein sequence ID" value="AET6Gv20099400.5"/>
    <property type="gene ID" value="AET6Gv20099400"/>
</dbReference>
<accession>A0A453MV68</accession>
<keyword evidence="2" id="KW-1185">Reference proteome</keyword>
<evidence type="ECO:0000313" key="2">
    <source>
        <dbReference type="Proteomes" id="UP000015105"/>
    </source>
</evidence>